<proteinExistence type="predicted"/>
<reference evidence="1" key="1">
    <citation type="journal article" date="2020" name="Nature">
        <title>Giant virus diversity and host interactions through global metagenomics.</title>
        <authorList>
            <person name="Schulz F."/>
            <person name="Roux S."/>
            <person name="Paez-Espino D."/>
            <person name="Jungbluth S."/>
            <person name="Walsh D.A."/>
            <person name="Denef V.J."/>
            <person name="McMahon K.D."/>
            <person name="Konstantinidis K.T."/>
            <person name="Eloe-Fadrosh E.A."/>
            <person name="Kyrpides N.C."/>
            <person name="Woyke T."/>
        </authorList>
    </citation>
    <scope>NUCLEOTIDE SEQUENCE</scope>
    <source>
        <strain evidence="1">GVMAG-S-ERX556101-89</strain>
    </source>
</reference>
<organism evidence="1">
    <name type="scientific">viral metagenome</name>
    <dbReference type="NCBI Taxonomy" id="1070528"/>
    <lineage>
        <taxon>unclassified sequences</taxon>
        <taxon>metagenomes</taxon>
        <taxon>organismal metagenomes</taxon>
    </lineage>
</organism>
<dbReference type="AlphaFoldDB" id="A0A6C0F971"/>
<name>A0A6C0F971_9ZZZZ</name>
<protein>
    <submittedName>
        <fullName evidence="1">Uncharacterized protein</fullName>
    </submittedName>
</protein>
<sequence>MPELPELPTEVVSYIASFVPIIINSQSRPLCQETINKNKRRCASKLDRCLRLYYVDEYEDYDRARYEGIFPRLDVETVEFSCILERLKETLRNISEMILSECSNWSRFGMIEYEPYHFTSIVENNFLELVSPSIWVKLDILEIKQNNYLVYALL</sequence>
<dbReference type="EMBL" id="MN738829">
    <property type="protein sequence ID" value="QHT38396.1"/>
    <property type="molecule type" value="Genomic_DNA"/>
</dbReference>
<evidence type="ECO:0000313" key="1">
    <source>
        <dbReference type="EMBL" id="QHT38396.1"/>
    </source>
</evidence>
<accession>A0A6C0F971</accession>